<dbReference type="GO" id="GO:0030288">
    <property type="term" value="C:outer membrane-bounded periplasmic space"/>
    <property type="evidence" value="ECO:0007669"/>
    <property type="project" value="UniProtKB-ARBA"/>
</dbReference>
<evidence type="ECO:0000313" key="5">
    <source>
        <dbReference type="EMBL" id="RFC53552.1"/>
    </source>
</evidence>
<dbReference type="PANTHER" id="PTHR30290">
    <property type="entry name" value="PERIPLASMIC BINDING COMPONENT OF ABC TRANSPORTER"/>
    <property type="match status" value="1"/>
</dbReference>
<dbReference type="GO" id="GO:0015833">
    <property type="term" value="P:peptide transport"/>
    <property type="evidence" value="ECO:0007669"/>
    <property type="project" value="TreeGrafter"/>
</dbReference>
<dbReference type="GO" id="GO:1904680">
    <property type="term" value="F:peptide transmembrane transporter activity"/>
    <property type="evidence" value="ECO:0007669"/>
    <property type="project" value="TreeGrafter"/>
</dbReference>
<dbReference type="Gene3D" id="3.90.76.10">
    <property type="entry name" value="Dipeptide-binding Protein, Domain 1"/>
    <property type="match status" value="1"/>
</dbReference>
<feature type="domain" description="Solute-binding protein family 5" evidence="4">
    <location>
        <begin position="78"/>
        <end position="444"/>
    </location>
</feature>
<organism evidence="5 6">
    <name type="scientific">Brumimicrobium aurantiacum</name>
    <dbReference type="NCBI Taxonomy" id="1737063"/>
    <lineage>
        <taxon>Bacteria</taxon>
        <taxon>Pseudomonadati</taxon>
        <taxon>Bacteroidota</taxon>
        <taxon>Flavobacteriia</taxon>
        <taxon>Flavobacteriales</taxon>
        <taxon>Crocinitomicaceae</taxon>
        <taxon>Brumimicrobium</taxon>
    </lineage>
</organism>
<dbReference type="PANTHER" id="PTHR30290:SF9">
    <property type="entry name" value="OLIGOPEPTIDE-BINDING PROTEIN APPA"/>
    <property type="match status" value="1"/>
</dbReference>
<reference evidence="5 6" key="1">
    <citation type="submission" date="2018-08" db="EMBL/GenBank/DDBJ databases">
        <title>The draft genome squence of Brumimicrobium sp. N62.</title>
        <authorList>
            <person name="Du Z.-J."/>
            <person name="Luo H.-R."/>
        </authorList>
    </citation>
    <scope>NUCLEOTIDE SEQUENCE [LARGE SCALE GENOMIC DNA]</scope>
    <source>
        <strain evidence="5 6">N62</strain>
    </source>
</reference>
<evidence type="ECO:0000313" key="6">
    <source>
        <dbReference type="Proteomes" id="UP000257127"/>
    </source>
</evidence>
<dbReference type="InterPro" id="IPR030678">
    <property type="entry name" value="Peptide/Ni-bd"/>
</dbReference>
<dbReference type="AlphaFoldDB" id="A0A3E1EVK6"/>
<dbReference type="InterPro" id="IPR000914">
    <property type="entry name" value="SBP_5_dom"/>
</dbReference>
<dbReference type="OrthoDB" id="9772924at2"/>
<comment type="similarity">
    <text evidence="1">Belongs to the bacterial solute-binding protein 5 family.</text>
</comment>
<protein>
    <submittedName>
        <fullName evidence="5">ABC transporter substrate-binding protein</fullName>
    </submittedName>
</protein>
<evidence type="ECO:0000256" key="1">
    <source>
        <dbReference type="ARBA" id="ARBA00005695"/>
    </source>
</evidence>
<dbReference type="PIRSF" id="PIRSF002741">
    <property type="entry name" value="MppA"/>
    <property type="match status" value="1"/>
</dbReference>
<dbReference type="SUPFAM" id="SSF53850">
    <property type="entry name" value="Periplasmic binding protein-like II"/>
    <property type="match status" value="1"/>
</dbReference>
<comment type="caution">
    <text evidence="5">The sequence shown here is derived from an EMBL/GenBank/DDBJ whole genome shotgun (WGS) entry which is preliminary data.</text>
</comment>
<dbReference type="GO" id="GO:0043190">
    <property type="term" value="C:ATP-binding cassette (ABC) transporter complex"/>
    <property type="evidence" value="ECO:0007669"/>
    <property type="project" value="InterPro"/>
</dbReference>
<keyword evidence="3" id="KW-0732">Signal</keyword>
<dbReference type="InterPro" id="IPR039424">
    <property type="entry name" value="SBP_5"/>
</dbReference>
<keyword evidence="2" id="KW-0813">Transport</keyword>
<dbReference type="Gene3D" id="3.10.105.10">
    <property type="entry name" value="Dipeptide-binding Protein, Domain 3"/>
    <property type="match status" value="1"/>
</dbReference>
<dbReference type="EMBL" id="QURB01000008">
    <property type="protein sequence ID" value="RFC53552.1"/>
    <property type="molecule type" value="Genomic_DNA"/>
</dbReference>
<proteinExistence type="inferred from homology"/>
<dbReference type="Pfam" id="PF00496">
    <property type="entry name" value="SBP_bac_5"/>
    <property type="match status" value="1"/>
</dbReference>
<evidence type="ECO:0000256" key="3">
    <source>
        <dbReference type="ARBA" id="ARBA00022729"/>
    </source>
</evidence>
<dbReference type="RefSeq" id="WP_116881611.1">
    <property type="nucleotide sequence ID" value="NZ_QURB01000008.1"/>
</dbReference>
<evidence type="ECO:0000259" key="4">
    <source>
        <dbReference type="Pfam" id="PF00496"/>
    </source>
</evidence>
<name>A0A3E1EVK6_9FLAO</name>
<evidence type="ECO:0000256" key="2">
    <source>
        <dbReference type="ARBA" id="ARBA00022448"/>
    </source>
</evidence>
<dbReference type="Proteomes" id="UP000257127">
    <property type="component" value="Unassembled WGS sequence"/>
</dbReference>
<dbReference type="Gene3D" id="3.40.190.10">
    <property type="entry name" value="Periplasmic binding protein-like II"/>
    <property type="match status" value="1"/>
</dbReference>
<dbReference type="CDD" id="cd00995">
    <property type="entry name" value="PBP2_NikA_DppA_OppA_like"/>
    <property type="match status" value="1"/>
</dbReference>
<accession>A0A3E1EVK6</accession>
<gene>
    <name evidence="5" type="ORF">DXU93_12365</name>
</gene>
<sequence>MGHTALGKLLTFLLFSILFACTSENKEEFKFEGGTLNYAIDRAPFTDDLRSSYRLNSALLYSQIFEGLVALDPKTLKTKPGLAEEWQISPDGKFITFILKDSVYFHQNNKQKEKIPFTAEDVVFSIEQSCTKTDKNQNTAYFLIFKDKLKGANDFYNKVNDHITGLKASGNSIQLELLERDVNFLPKLSLPMASIVSKEAFEDQKELIGTGPFQYNSQEKDDQEKYILVRNENYHEVDQEGNTLPYLDSIVFHLIPDKLEQLKMFKSGKLHLIENIPPHEMSAMLGEENIEKFNGIPPKYLLTREPLYSTQYYYFDFNDSLFHDINLRKAINLAINRDEIISTVLNNQAIDIDDSGLIPNGIFNGYNTEIASKNNYVYDAQKAKQFFRRVESVKIDKFPTIVISPRKGSTNFMVAQKIAEQLAQTLNIEVEVKTNPSDTSHVIAQAPQIIKNKSPESYLTTANSHKIPEDSRVTSLINFSKYSNEKYDMLLSKGRKSKDIVARYDAFEAAESELMKNPPYIILWHNKKIKIQSSALRNFEINELERPNFKKVYIKEWTAEEWQQQKKD</sequence>
<keyword evidence="6" id="KW-1185">Reference proteome</keyword>